<evidence type="ECO:0000256" key="2">
    <source>
        <dbReference type="ARBA" id="ARBA00022723"/>
    </source>
</evidence>
<dbReference type="InterPro" id="IPR001019">
    <property type="entry name" value="Gprotein_alpha_su"/>
</dbReference>
<comment type="function">
    <text evidence="7">Guanine nucleotide-binding proteins (G proteins) function as transducers in numerous signaling pathways controlled by G protein-coupled receptors (GPCRs).</text>
</comment>
<comment type="similarity">
    <text evidence="7">Belongs to the G-alpha family. G(s) subfamily.</text>
</comment>
<feature type="transmembrane region" description="Helical" evidence="8">
    <location>
        <begin position="16"/>
        <end position="36"/>
    </location>
</feature>
<comment type="subunit">
    <text evidence="1 7">G proteins are composed of 3 units; alpha, beta and gamma. The alpha chain contains the guanine nucleotide binding site.</text>
</comment>
<dbReference type="PANTHER" id="PTHR10218">
    <property type="entry name" value="GTP-BINDING PROTEIN ALPHA SUBUNIT"/>
    <property type="match status" value="1"/>
</dbReference>
<proteinExistence type="inferred from homology"/>
<organism evidence="9 10">
    <name type="scientific">Phrynosoma platyrhinos</name>
    <name type="common">Desert horned lizard</name>
    <dbReference type="NCBI Taxonomy" id="52577"/>
    <lineage>
        <taxon>Eukaryota</taxon>
        <taxon>Metazoa</taxon>
        <taxon>Chordata</taxon>
        <taxon>Craniata</taxon>
        <taxon>Vertebrata</taxon>
        <taxon>Euteleostomi</taxon>
        <taxon>Lepidosauria</taxon>
        <taxon>Squamata</taxon>
        <taxon>Bifurcata</taxon>
        <taxon>Unidentata</taxon>
        <taxon>Episquamata</taxon>
        <taxon>Toxicofera</taxon>
        <taxon>Iguania</taxon>
        <taxon>Phrynosomatidae</taxon>
        <taxon>Phrynosomatinae</taxon>
        <taxon>Phrynosoma</taxon>
    </lineage>
</organism>
<evidence type="ECO:0000256" key="6">
    <source>
        <dbReference type="ARBA" id="ARBA00023224"/>
    </source>
</evidence>
<evidence type="ECO:0000313" key="10">
    <source>
        <dbReference type="Proteomes" id="UP000826234"/>
    </source>
</evidence>
<gene>
    <name evidence="9" type="ORF">JD844_018995</name>
</gene>
<sequence length="182" mass="21321">MNAENGSSVLMIRMRIFDACFVFVFLDVTAIIFVVASSSYNMVIREDNQTNRLQEALNLFKSIWNNRWLRTISVILFLNKQDLLAEKVLAGKSKIEDYFPEFARYTTPEDAATPEPGEDPRVTRAKYFIRDEFLRISTASGDGRHYCYPHFTCAVDTENIRRVFNDCRDIIQRMHLRQYELL</sequence>
<dbReference type="Proteomes" id="UP000826234">
    <property type="component" value="Unassembled WGS sequence"/>
</dbReference>
<name>A0ABQ7SPE7_PHRPL</name>
<evidence type="ECO:0000256" key="1">
    <source>
        <dbReference type="ARBA" id="ARBA00011356"/>
    </source>
</evidence>
<comment type="caution">
    <text evidence="9">The sequence shown here is derived from an EMBL/GenBank/DDBJ whole genome shotgun (WGS) entry which is preliminary data.</text>
</comment>
<reference evidence="9 10" key="1">
    <citation type="journal article" date="2022" name="Gigascience">
        <title>A chromosome-level genome assembly and annotation of the desert horned lizard, Phrynosoma platyrhinos, provides insight into chromosomal rearrangements among reptiles.</title>
        <authorList>
            <person name="Koochekian N."/>
            <person name="Ascanio A."/>
            <person name="Farleigh K."/>
            <person name="Card D.C."/>
            <person name="Schield D.R."/>
            <person name="Castoe T.A."/>
            <person name="Jezkova T."/>
        </authorList>
    </citation>
    <scope>NUCLEOTIDE SEQUENCE [LARGE SCALE GENOMIC DNA]</scope>
    <source>
        <strain evidence="9">NK-2021</strain>
    </source>
</reference>
<evidence type="ECO:0000313" key="9">
    <source>
        <dbReference type="EMBL" id="KAH0619198.1"/>
    </source>
</evidence>
<keyword evidence="10" id="KW-1185">Reference proteome</keyword>
<keyword evidence="8" id="KW-0472">Membrane</keyword>
<dbReference type="InterPro" id="IPR027417">
    <property type="entry name" value="P-loop_NTPase"/>
</dbReference>
<dbReference type="InterPro" id="IPR000367">
    <property type="entry name" value="Gprotein_alpha_S"/>
</dbReference>
<protein>
    <recommendedName>
        <fullName evidence="7">Guanine nucleotide-binding protein G(s) subunit alpha</fullName>
    </recommendedName>
    <alternativeName>
        <fullName evidence="7">Adenylate cyclase-stimulating G alpha protein</fullName>
    </alternativeName>
</protein>
<evidence type="ECO:0000256" key="4">
    <source>
        <dbReference type="ARBA" id="ARBA00022842"/>
    </source>
</evidence>
<dbReference type="PRINTS" id="PR00443">
    <property type="entry name" value="GPROTEINAS"/>
</dbReference>
<keyword evidence="4 7" id="KW-0460">Magnesium</keyword>
<dbReference type="PRINTS" id="PR00318">
    <property type="entry name" value="GPROTEINA"/>
</dbReference>
<dbReference type="PANTHER" id="PTHR10218:SF212">
    <property type="entry name" value="G PROTEIN ALPHA S SUBUNIT"/>
    <property type="match status" value="1"/>
</dbReference>
<evidence type="ECO:0000256" key="5">
    <source>
        <dbReference type="ARBA" id="ARBA00023134"/>
    </source>
</evidence>
<keyword evidence="2 7" id="KW-0479">Metal-binding</keyword>
<dbReference type="PROSITE" id="PS51882">
    <property type="entry name" value="G_ALPHA"/>
    <property type="match status" value="1"/>
</dbReference>
<dbReference type="Pfam" id="PF00503">
    <property type="entry name" value="G-alpha"/>
    <property type="match status" value="1"/>
</dbReference>
<keyword evidence="6 7" id="KW-0807">Transducer</keyword>
<dbReference type="SUPFAM" id="SSF52540">
    <property type="entry name" value="P-loop containing nucleoside triphosphate hydrolases"/>
    <property type="match status" value="1"/>
</dbReference>
<comment type="subcellular location">
    <subcellularLocation>
        <location evidence="7">Cell membrane</location>
    </subcellularLocation>
</comment>
<evidence type="ECO:0000256" key="3">
    <source>
        <dbReference type="ARBA" id="ARBA00022741"/>
    </source>
</evidence>
<keyword evidence="5 7" id="KW-0342">GTP-binding</keyword>
<dbReference type="SMART" id="SM00275">
    <property type="entry name" value="G_alpha"/>
    <property type="match status" value="1"/>
</dbReference>
<dbReference type="Gene3D" id="3.40.50.300">
    <property type="entry name" value="P-loop containing nucleotide triphosphate hydrolases"/>
    <property type="match status" value="1"/>
</dbReference>
<evidence type="ECO:0000256" key="8">
    <source>
        <dbReference type="SAM" id="Phobius"/>
    </source>
</evidence>
<keyword evidence="7" id="KW-1003">Cell membrane</keyword>
<keyword evidence="3 7" id="KW-0547">Nucleotide-binding</keyword>
<evidence type="ECO:0000256" key="7">
    <source>
        <dbReference type="RuleBase" id="RU369121"/>
    </source>
</evidence>
<keyword evidence="8" id="KW-0812">Transmembrane</keyword>
<accession>A0ABQ7SPE7</accession>
<keyword evidence="8" id="KW-1133">Transmembrane helix</keyword>
<dbReference type="EMBL" id="JAIPUX010005289">
    <property type="protein sequence ID" value="KAH0619198.1"/>
    <property type="molecule type" value="Genomic_DNA"/>
</dbReference>